<keyword evidence="3 15" id="KW-1003">Cell membrane</keyword>
<comment type="function">
    <text evidence="15">Acts as a processive, ATP-dependent zinc metallopeptidase for both cytoplasmic and membrane proteins. Plays a role in the quality control of integral membrane proteins.</text>
</comment>
<keyword evidence="8 15" id="KW-0378">Hydrolase</keyword>
<dbReference type="GO" id="GO:0030163">
    <property type="term" value="P:protein catabolic process"/>
    <property type="evidence" value="ECO:0007669"/>
    <property type="project" value="UniProtKB-UniRule"/>
</dbReference>
<feature type="binding site" evidence="15">
    <location>
        <position position="556"/>
    </location>
    <ligand>
        <name>Zn(2+)</name>
        <dbReference type="ChEBI" id="CHEBI:29105"/>
        <note>catalytic</note>
    </ligand>
</feature>
<dbReference type="Gene3D" id="1.20.58.760">
    <property type="entry name" value="Peptidase M41"/>
    <property type="match status" value="1"/>
</dbReference>
<keyword evidence="12 15" id="KW-0482">Metalloprotease</keyword>
<dbReference type="Pfam" id="PF17862">
    <property type="entry name" value="AAA_lid_3"/>
    <property type="match status" value="1"/>
</dbReference>
<dbReference type="HAMAP" id="MF_01458">
    <property type="entry name" value="FtsH"/>
    <property type="match status" value="1"/>
</dbReference>
<sequence length="665" mass="71161">MPDQPTKRQPKPPRLSLARWRPAPPRRPGGSNLPRPGTPRPPAPAPTGFRSRTFWTTLAVLFAINILFTNVFFAPTQPKTVVIPYDVFVQQVKSDNVTSVTSTSEAIVGSTKKPVTAGSGQGSATNFSTQRPSFATDDLLGVLQQHKVTIDALNPNPPTPLWQTLLLSFGPVLLLVLLFVYVSRRMASLRSGAGGILGRFGQSGARLYNAEHPPTTFADVAGIDEVKAELLEIVDFLKEPAKYERLGGTVPKGVLLIGAPGTGKTLLARAVAGEAGVPFFSISASEFIEAIVGVGASRVRDLFEKARAAAPAIIFIDEMDAVGRSRSAALRIGGNDEQEQTLNQILTEMDGFDPHEGVIVLAATNRGDVLDSALLRPGRFDRRVQVHAPDRAGRAAILRIHTRNIPLAPDVDLNEIASQTAGMVGADLRSLANEAALSAARRGAALVTLEDFTVAIEKVELGSERKLMLTPEDRERIAYHESGHALLGLLLPGADPVSRVSIIPRGQSLGATTQTPVDDRFNYGEDYLRGRITGALGGRAAEELIYGVVSTGAEADLRMVTGIAREMVVRWGMSPKVGALNYSEEGSAAIAFGTQRPYSDATAELIDSEVKRISDECLAQAVALLKANRGRLDALARALLEHDTLYAAEILRVADIRQPVVAATA</sequence>
<accession>A0A2W5ZEK0</accession>
<comment type="similarity">
    <text evidence="16">Belongs to the AAA ATPase family.</text>
</comment>
<keyword evidence="11 15" id="KW-1133">Transmembrane helix</keyword>
<evidence type="ECO:0000256" key="3">
    <source>
        <dbReference type="ARBA" id="ARBA00022475"/>
    </source>
</evidence>
<feature type="binding site" evidence="15">
    <location>
        <begin position="258"/>
        <end position="265"/>
    </location>
    <ligand>
        <name>ATP</name>
        <dbReference type="ChEBI" id="CHEBI:30616"/>
    </ligand>
</feature>
<keyword evidence="5 15" id="KW-0812">Transmembrane</keyword>
<dbReference type="CDD" id="cd19501">
    <property type="entry name" value="RecA-like_FtsH"/>
    <property type="match status" value="1"/>
</dbReference>
<evidence type="ECO:0000256" key="16">
    <source>
        <dbReference type="RuleBase" id="RU003651"/>
    </source>
</evidence>
<dbReference type="GO" id="GO:0004222">
    <property type="term" value="F:metalloendopeptidase activity"/>
    <property type="evidence" value="ECO:0007669"/>
    <property type="project" value="InterPro"/>
</dbReference>
<dbReference type="SUPFAM" id="SSF140990">
    <property type="entry name" value="FtsH protease domain-like"/>
    <property type="match status" value="1"/>
</dbReference>
<evidence type="ECO:0000256" key="5">
    <source>
        <dbReference type="ARBA" id="ARBA00022692"/>
    </source>
</evidence>
<dbReference type="InterPro" id="IPR041569">
    <property type="entry name" value="AAA_lid_3"/>
</dbReference>
<feature type="binding site" evidence="15">
    <location>
        <position position="480"/>
    </location>
    <ligand>
        <name>Zn(2+)</name>
        <dbReference type="ChEBI" id="CHEBI:29105"/>
        <note>catalytic</note>
    </ligand>
</feature>
<dbReference type="Proteomes" id="UP000248724">
    <property type="component" value="Unassembled WGS sequence"/>
</dbReference>
<evidence type="ECO:0000256" key="2">
    <source>
        <dbReference type="ARBA" id="ARBA00010044"/>
    </source>
</evidence>
<dbReference type="InterPro" id="IPR011546">
    <property type="entry name" value="Pept_M41_FtsH_extracell"/>
</dbReference>
<dbReference type="GO" id="GO:0051301">
    <property type="term" value="P:cell division"/>
    <property type="evidence" value="ECO:0007669"/>
    <property type="project" value="UniProtKB-KW"/>
</dbReference>
<evidence type="ECO:0000313" key="20">
    <source>
        <dbReference type="Proteomes" id="UP000248724"/>
    </source>
</evidence>
<feature type="transmembrane region" description="Helical" evidence="15">
    <location>
        <begin position="161"/>
        <end position="182"/>
    </location>
</feature>
<evidence type="ECO:0000256" key="9">
    <source>
        <dbReference type="ARBA" id="ARBA00022833"/>
    </source>
</evidence>
<comment type="caution">
    <text evidence="19">The sequence shown here is derived from an EMBL/GenBank/DDBJ whole genome shotgun (WGS) entry which is preliminary data.</text>
</comment>
<keyword evidence="4 15" id="KW-0645">Protease</keyword>
<dbReference type="InterPro" id="IPR037219">
    <property type="entry name" value="Peptidase_M41-like"/>
</dbReference>
<evidence type="ECO:0000256" key="7">
    <source>
        <dbReference type="ARBA" id="ARBA00022741"/>
    </source>
</evidence>
<evidence type="ECO:0000256" key="1">
    <source>
        <dbReference type="ARBA" id="ARBA00004370"/>
    </source>
</evidence>
<evidence type="ECO:0000256" key="8">
    <source>
        <dbReference type="ARBA" id="ARBA00022801"/>
    </source>
</evidence>
<keyword evidence="6 15" id="KW-0479">Metal-binding</keyword>
<evidence type="ECO:0000256" key="4">
    <source>
        <dbReference type="ARBA" id="ARBA00022670"/>
    </source>
</evidence>
<dbReference type="InterPro" id="IPR000642">
    <property type="entry name" value="Peptidase_M41"/>
</dbReference>
<dbReference type="NCBIfam" id="TIGR01241">
    <property type="entry name" value="FtsH_fam"/>
    <property type="match status" value="1"/>
</dbReference>
<evidence type="ECO:0000256" key="14">
    <source>
        <dbReference type="ARBA" id="ARBA00061570"/>
    </source>
</evidence>
<organism evidence="19 20">
    <name type="scientific">Candidatus Aeolococcus gillhamiae</name>
    <dbReference type="NCBI Taxonomy" id="3127015"/>
    <lineage>
        <taxon>Bacteria</taxon>
        <taxon>Bacillati</taxon>
        <taxon>Candidatus Dormiibacterota</taxon>
        <taxon>Candidatus Dormibacteria</taxon>
        <taxon>Candidatus Aeolococcales</taxon>
        <taxon>Candidatus Aeolococcaceae</taxon>
        <taxon>Candidatus Aeolococcus</taxon>
    </lineage>
</organism>
<dbReference type="Gene3D" id="3.40.50.300">
    <property type="entry name" value="P-loop containing nucleotide triphosphate hydrolases"/>
    <property type="match status" value="1"/>
</dbReference>
<dbReference type="Pfam" id="PF06480">
    <property type="entry name" value="FtsH_ext"/>
    <property type="match status" value="1"/>
</dbReference>
<reference evidence="19 20" key="1">
    <citation type="journal article" date="2017" name="Nature">
        <title>Atmospheric trace gases support primary production in Antarctic desert surface soil.</title>
        <authorList>
            <person name="Ji M."/>
            <person name="Greening C."/>
            <person name="Vanwonterghem I."/>
            <person name="Carere C.R."/>
            <person name="Bay S.K."/>
            <person name="Steen J.A."/>
            <person name="Montgomery K."/>
            <person name="Lines T."/>
            <person name="Beardall J."/>
            <person name="van Dorst J."/>
            <person name="Snape I."/>
            <person name="Stott M.B."/>
            <person name="Hugenholtz P."/>
            <person name="Ferrari B.C."/>
        </authorList>
    </citation>
    <scope>NUCLEOTIDE SEQUENCE [LARGE SCALE GENOMIC DNA]</scope>
    <source>
        <strain evidence="19">RRmetagenome_bin12</strain>
    </source>
</reference>
<dbReference type="SUPFAM" id="SSF52540">
    <property type="entry name" value="P-loop containing nucleoside triphosphate hydrolases"/>
    <property type="match status" value="1"/>
</dbReference>
<evidence type="ECO:0000256" key="17">
    <source>
        <dbReference type="SAM" id="MobiDB-lite"/>
    </source>
</evidence>
<dbReference type="InterPro" id="IPR003593">
    <property type="entry name" value="AAA+_ATPase"/>
</dbReference>
<gene>
    <name evidence="15" type="primary">ftsH</name>
    <name evidence="19" type="ORF">DLM65_01100</name>
</gene>
<dbReference type="Gene3D" id="1.10.8.60">
    <property type="match status" value="1"/>
</dbReference>
<dbReference type="GO" id="GO:0005886">
    <property type="term" value="C:plasma membrane"/>
    <property type="evidence" value="ECO:0007669"/>
    <property type="project" value="UniProtKB-SubCell"/>
</dbReference>
<keyword evidence="13 15" id="KW-0472">Membrane</keyword>
<dbReference type="PANTHER" id="PTHR23076:SF97">
    <property type="entry name" value="ATP-DEPENDENT ZINC METALLOPROTEASE YME1L1"/>
    <property type="match status" value="1"/>
</dbReference>
<dbReference type="Gene3D" id="3.30.720.210">
    <property type="match status" value="1"/>
</dbReference>
<dbReference type="GO" id="GO:0016887">
    <property type="term" value="F:ATP hydrolysis activity"/>
    <property type="evidence" value="ECO:0007669"/>
    <property type="project" value="UniProtKB-UniRule"/>
</dbReference>
<feature type="active site" evidence="15">
    <location>
        <position position="481"/>
    </location>
</feature>
<evidence type="ECO:0000256" key="11">
    <source>
        <dbReference type="ARBA" id="ARBA00022989"/>
    </source>
</evidence>
<dbReference type="InterPro" id="IPR003959">
    <property type="entry name" value="ATPase_AAA_core"/>
</dbReference>
<evidence type="ECO:0000256" key="12">
    <source>
        <dbReference type="ARBA" id="ARBA00023049"/>
    </source>
</evidence>
<dbReference type="EMBL" id="QHBU01000024">
    <property type="protein sequence ID" value="PZR83773.1"/>
    <property type="molecule type" value="Genomic_DNA"/>
</dbReference>
<dbReference type="Pfam" id="PF01434">
    <property type="entry name" value="Peptidase_M41"/>
    <property type="match status" value="1"/>
</dbReference>
<dbReference type="FunFam" id="3.40.50.300:FF:000001">
    <property type="entry name" value="ATP-dependent zinc metalloprotease FtsH"/>
    <property type="match status" value="1"/>
</dbReference>
<evidence type="ECO:0000256" key="13">
    <source>
        <dbReference type="ARBA" id="ARBA00023136"/>
    </source>
</evidence>
<dbReference type="InterPro" id="IPR005936">
    <property type="entry name" value="FtsH"/>
</dbReference>
<name>A0A2W5ZEK0_9BACT</name>
<dbReference type="GO" id="GO:0006508">
    <property type="term" value="P:proteolysis"/>
    <property type="evidence" value="ECO:0007669"/>
    <property type="project" value="UniProtKB-KW"/>
</dbReference>
<dbReference type="InterPro" id="IPR027417">
    <property type="entry name" value="P-loop_NTPase"/>
</dbReference>
<comment type="cofactor">
    <cofactor evidence="15">
        <name>Zn(2+)</name>
        <dbReference type="ChEBI" id="CHEBI:29105"/>
    </cofactor>
    <text evidence="15">Binds 1 zinc ion per subunit.</text>
</comment>
<feature type="region of interest" description="Disordered" evidence="17">
    <location>
        <begin position="1"/>
        <end position="48"/>
    </location>
</feature>
<evidence type="ECO:0000313" key="19">
    <source>
        <dbReference type="EMBL" id="PZR83773.1"/>
    </source>
</evidence>
<dbReference type="FunFam" id="1.10.8.60:FF:000001">
    <property type="entry name" value="ATP-dependent zinc metalloprotease FtsH"/>
    <property type="match status" value="1"/>
</dbReference>
<feature type="domain" description="AAA+ ATPase" evidence="18">
    <location>
        <begin position="250"/>
        <end position="390"/>
    </location>
</feature>
<dbReference type="Pfam" id="PF00004">
    <property type="entry name" value="AAA"/>
    <property type="match status" value="1"/>
</dbReference>
<feature type="transmembrane region" description="Helical" evidence="15">
    <location>
        <begin position="54"/>
        <end position="74"/>
    </location>
</feature>
<feature type="compositionally biased region" description="Pro residues" evidence="17">
    <location>
        <begin position="36"/>
        <end position="45"/>
    </location>
</feature>
<evidence type="ECO:0000256" key="6">
    <source>
        <dbReference type="ARBA" id="ARBA00022723"/>
    </source>
</evidence>
<dbReference type="GO" id="GO:0004176">
    <property type="term" value="F:ATP-dependent peptidase activity"/>
    <property type="evidence" value="ECO:0007669"/>
    <property type="project" value="InterPro"/>
</dbReference>
<feature type="binding site" evidence="15">
    <location>
        <position position="484"/>
    </location>
    <ligand>
        <name>Zn(2+)</name>
        <dbReference type="ChEBI" id="CHEBI:29105"/>
        <note>catalytic</note>
    </ligand>
</feature>
<dbReference type="SMART" id="SM00382">
    <property type="entry name" value="AAA"/>
    <property type="match status" value="1"/>
</dbReference>
<comment type="similarity">
    <text evidence="14 15">In the central section; belongs to the AAA ATPase family.</text>
</comment>
<evidence type="ECO:0000256" key="15">
    <source>
        <dbReference type="HAMAP-Rule" id="MF_01458"/>
    </source>
</evidence>
<dbReference type="GO" id="GO:0008270">
    <property type="term" value="F:zinc ion binding"/>
    <property type="evidence" value="ECO:0007669"/>
    <property type="project" value="UniProtKB-UniRule"/>
</dbReference>
<keyword evidence="19" id="KW-0132">Cell division</keyword>
<evidence type="ECO:0000256" key="10">
    <source>
        <dbReference type="ARBA" id="ARBA00022840"/>
    </source>
</evidence>
<dbReference type="PANTHER" id="PTHR23076">
    <property type="entry name" value="METALLOPROTEASE M41 FTSH"/>
    <property type="match status" value="1"/>
</dbReference>
<keyword evidence="19" id="KW-0131">Cell cycle</keyword>
<proteinExistence type="inferred from homology"/>
<dbReference type="GO" id="GO:0005524">
    <property type="term" value="F:ATP binding"/>
    <property type="evidence" value="ECO:0007669"/>
    <property type="project" value="UniProtKB-UniRule"/>
</dbReference>
<protein>
    <recommendedName>
        <fullName evidence="15">ATP-dependent zinc metalloprotease FtsH</fullName>
        <ecNumber evidence="15">3.4.24.-</ecNumber>
    </recommendedName>
</protein>
<dbReference type="FunFam" id="1.20.58.760:FF:000001">
    <property type="entry name" value="ATP-dependent zinc metalloprotease FtsH"/>
    <property type="match status" value="1"/>
</dbReference>
<comment type="similarity">
    <text evidence="2 15">In the C-terminal section; belongs to the peptidase M41 family.</text>
</comment>
<comment type="subcellular location">
    <subcellularLocation>
        <location evidence="15">Cell membrane</location>
        <topology evidence="15">Multi-pass membrane protein</topology>
        <orientation evidence="15">Cytoplasmic side</orientation>
    </subcellularLocation>
    <subcellularLocation>
        <location evidence="1">Membrane</location>
    </subcellularLocation>
</comment>
<comment type="subunit">
    <text evidence="15">Homohexamer.</text>
</comment>
<dbReference type="EC" id="3.4.24.-" evidence="15"/>
<dbReference type="InterPro" id="IPR003960">
    <property type="entry name" value="ATPase_AAA_CS"/>
</dbReference>
<keyword evidence="9 15" id="KW-0862">Zinc</keyword>
<dbReference type="PROSITE" id="PS00674">
    <property type="entry name" value="AAA"/>
    <property type="match status" value="1"/>
</dbReference>
<keyword evidence="10 15" id="KW-0067">ATP-binding</keyword>
<keyword evidence="7 15" id="KW-0547">Nucleotide-binding</keyword>
<evidence type="ECO:0000259" key="18">
    <source>
        <dbReference type="SMART" id="SM00382"/>
    </source>
</evidence>
<dbReference type="AlphaFoldDB" id="A0A2W5ZEK0"/>